<dbReference type="Gene3D" id="3.30.70.1440">
    <property type="entry name" value="Multidrug efflux transporter AcrB pore domain"/>
    <property type="match status" value="1"/>
</dbReference>
<proteinExistence type="inferred from homology"/>
<evidence type="ECO:0000256" key="7">
    <source>
        <dbReference type="ARBA" id="ARBA00023136"/>
    </source>
</evidence>
<sequence>MFEKIIKFSLENKLLVLISILALILAGIYSAAKIPLDAVPDITNNQVQIVSTAPTLAPQEMEQLITYPLEAAMTNIPNVTEVRSISRYGLSVITIVFEEDVPVMLARQYVQEQLNIAKAALPLGLVEPELMPITTGLGEIYQYVLTVEAAFAHQYDATELRTIQDWIVKRQMNGTKGIIEVSSFGGYLKQYDVALIPSALKVHNLTIADVLEALETNNQNSGGSYIEKGPYSFYIRTEGVLGGIDAIKQVLVKNKNGTPIKVGDVAQVGIGSAKRYGAMTMDGKGEVVGGITLMLKGANTSEVLKKVTERMEEIKKTLPEGVSIYPYLDRSQLIAKTIQTVEKNLLEGGLIVVFVLLLLLGNLRAGLIVASVIPLSLLFAFIMMNYWGISANLMSLGAIDFGIVIDGAVIIVESLLHLLAVGYVGRELTQAEMDVAVHQSTSKIYRSAAFGVLIILVVFVPILTLEGIEGKTFAPMAQTVGFALLGSMILSITYVPVMASLFLSKKIKAENGWASKLITQIKKVYQPILNLSLRFPLSTVGLSLGLFIFSALVFSNLGAEFVPTLEEGDIAMQQSIKPGSSLNESIHTSTMAEKILLKTFPEVKHVVSKIGTAEVPTDPMAIEDADIMIILKDKEDWVSASSRAGLMSKMKAALAPIKWASFEFTQPIQLRFNELMTGSKSDIAVKIFGEDIGILKKKADELALIIKQIKGASDVKVDQTDGLQQLSVQYDRTKLAQHSINVKDVNQIIRAAYAGEQVGDIFEEERKFDLVVRIAPAYRQELNLEQLTILNKAGQAIPLSAVASIETVEGPMLISREQARRFINVGVNVRNKDVATLVEEIKTAVDQNLDLPAGYELQYGGQFENLKRASDRLMIAVPLALALILLLLYLAFGSLKETLIVFMAVPMSAIGGIWALWLLGMPFSISSGIGFIALFGVSVLNGIVLLSAIKELKGGRFESLKELLSAACLSRLRPVLMTASVAALGFLPMAMSTGSGAEVQRPLAAVVIGGLITSTLLTLVILPTLYHLVFKGAWKKSSFLILLVSLGWNQSSSAQSLENVDAICAYAIRHHPLLDNQELSIQKEALNRKALNAWAPLSLNYQGGQINYGGFDSYLSIEQDISPLFRQKEKKEQLHLIETEVAFLSAEKKVLIEELRFDLKLRYNEWTYWNSKIMLYDSVLQWYTKLEKKLAAQYKAGKLDVVSWALFKKEQNQILKHKNSLEHHAMQVGLALKSAAFLEDSAVFVPTTLTPLAEVDRALDFDNSVYFSTYKARQKIIAQQVALEQIKSKQLHWNVGYFAQSLENNFVFQGFSIGVEVPIDRRVSKVKQQQLLLEQQQSQNEEAFEQHRFQAKLQQVQANIAFYKQAIENYQTETKPRQLLIQEKIVQQYAQGALDFLRFSQIQTQLLEEQDNYLDWVKMLNEQVLQLDYLTQ</sequence>
<feature type="coiled-coil region" evidence="8">
    <location>
        <begin position="1326"/>
        <end position="1373"/>
    </location>
</feature>
<keyword evidence="6 9" id="KW-1133">Transmembrane helix</keyword>
<dbReference type="PANTHER" id="PTHR32063:SF24">
    <property type="entry name" value="CATION EFFLUX SYSTEM (ACRB_ACRD_ACRF FAMILY)"/>
    <property type="match status" value="1"/>
</dbReference>
<comment type="similarity">
    <text evidence="2">Belongs to the resistance-nodulation-cell division (RND) (TC 2.A.6) family.</text>
</comment>
<feature type="transmembrane region" description="Helical" evidence="9">
    <location>
        <begin position="444"/>
        <end position="462"/>
    </location>
</feature>
<evidence type="ECO:0000256" key="1">
    <source>
        <dbReference type="ARBA" id="ARBA00004651"/>
    </source>
</evidence>
<dbReference type="Gene3D" id="3.30.70.1430">
    <property type="entry name" value="Multidrug efflux transporter AcrB pore domain"/>
    <property type="match status" value="2"/>
</dbReference>
<evidence type="ECO:0000256" key="4">
    <source>
        <dbReference type="ARBA" id="ARBA00022475"/>
    </source>
</evidence>
<dbReference type="Gene3D" id="1.20.1640.10">
    <property type="entry name" value="Multidrug efflux transporter AcrB transmembrane domain"/>
    <property type="match status" value="2"/>
</dbReference>
<comment type="subcellular location">
    <subcellularLocation>
        <location evidence="1">Cell membrane</location>
        <topology evidence="1">Multi-pass membrane protein</topology>
    </subcellularLocation>
</comment>
<keyword evidence="7 9" id="KW-0472">Membrane</keyword>
<dbReference type="NCBIfam" id="TIGR00914">
    <property type="entry name" value="2A0601"/>
    <property type="match status" value="1"/>
</dbReference>
<name>A0A6S6UB97_9BACT</name>
<evidence type="ECO:0000256" key="9">
    <source>
        <dbReference type="SAM" id="Phobius"/>
    </source>
</evidence>
<dbReference type="InterPro" id="IPR004763">
    <property type="entry name" value="CusA-like"/>
</dbReference>
<reference evidence="10" key="1">
    <citation type="submission" date="2020-01" db="EMBL/GenBank/DDBJ databases">
        <authorList>
            <person name="Meier V. D."/>
            <person name="Meier V D."/>
        </authorList>
    </citation>
    <scope>NUCLEOTIDE SEQUENCE</scope>
    <source>
        <strain evidence="10">HLG_WM_MAG_10</strain>
    </source>
</reference>
<protein>
    <submittedName>
        <fullName evidence="10">Cobalt-zinc-cadmium resistance protein CzcA Cation efflux system protein CusA</fullName>
    </submittedName>
</protein>
<dbReference type="GO" id="GO:0005886">
    <property type="term" value="C:plasma membrane"/>
    <property type="evidence" value="ECO:0007669"/>
    <property type="project" value="UniProtKB-SubCell"/>
</dbReference>
<feature type="transmembrane region" description="Helical" evidence="9">
    <location>
        <begin position="899"/>
        <end position="919"/>
    </location>
</feature>
<dbReference type="GO" id="GO:0042910">
    <property type="term" value="F:xenobiotic transmembrane transporter activity"/>
    <property type="evidence" value="ECO:0007669"/>
    <property type="project" value="TreeGrafter"/>
</dbReference>
<gene>
    <name evidence="10" type="ORF">HELGO_WM23652</name>
</gene>
<feature type="transmembrane region" description="Helical" evidence="9">
    <location>
        <begin position="925"/>
        <end position="949"/>
    </location>
</feature>
<dbReference type="Gene3D" id="3.30.2090.10">
    <property type="entry name" value="Multidrug efflux transporter AcrB TolC docking domain, DN and DC subdomains"/>
    <property type="match status" value="2"/>
</dbReference>
<feature type="transmembrane region" description="Helical" evidence="9">
    <location>
        <begin position="1003"/>
        <end position="1029"/>
    </location>
</feature>
<dbReference type="PANTHER" id="PTHR32063">
    <property type="match status" value="1"/>
</dbReference>
<feature type="transmembrane region" description="Helical" evidence="9">
    <location>
        <begin position="344"/>
        <end position="360"/>
    </location>
</feature>
<organism evidence="10">
    <name type="scientific">uncultured Aureispira sp</name>
    <dbReference type="NCBI Taxonomy" id="1331704"/>
    <lineage>
        <taxon>Bacteria</taxon>
        <taxon>Pseudomonadati</taxon>
        <taxon>Bacteroidota</taxon>
        <taxon>Saprospiria</taxon>
        <taxon>Saprospirales</taxon>
        <taxon>Saprospiraceae</taxon>
        <taxon>Aureispira</taxon>
        <taxon>environmental samples</taxon>
    </lineage>
</organism>
<dbReference type="EMBL" id="CACVAQ010000462">
    <property type="protein sequence ID" value="CAA6829099.1"/>
    <property type="molecule type" value="Genomic_DNA"/>
</dbReference>
<feature type="transmembrane region" description="Helical" evidence="9">
    <location>
        <begin position="482"/>
        <end position="503"/>
    </location>
</feature>
<dbReference type="GO" id="GO:0015562">
    <property type="term" value="F:efflux transmembrane transporter activity"/>
    <property type="evidence" value="ECO:0007669"/>
    <property type="project" value="InterPro"/>
</dbReference>
<dbReference type="SUPFAM" id="SSF82693">
    <property type="entry name" value="Multidrug efflux transporter AcrB pore domain, PN1, PN2, PC1 and PC2 subdomains"/>
    <property type="match status" value="2"/>
</dbReference>
<feature type="transmembrane region" description="Helical" evidence="9">
    <location>
        <begin position="531"/>
        <end position="554"/>
    </location>
</feature>
<dbReference type="GO" id="GO:0008324">
    <property type="term" value="F:monoatomic cation transmembrane transporter activity"/>
    <property type="evidence" value="ECO:0007669"/>
    <property type="project" value="InterPro"/>
</dbReference>
<evidence type="ECO:0000256" key="2">
    <source>
        <dbReference type="ARBA" id="ARBA00010942"/>
    </source>
</evidence>
<keyword evidence="4" id="KW-1003">Cell membrane</keyword>
<evidence type="ECO:0000313" key="10">
    <source>
        <dbReference type="EMBL" id="CAA6829099.1"/>
    </source>
</evidence>
<dbReference type="Pfam" id="PF00873">
    <property type="entry name" value="ACR_tran"/>
    <property type="match status" value="1"/>
</dbReference>
<feature type="transmembrane region" description="Helical" evidence="9">
    <location>
        <begin position="367"/>
        <end position="389"/>
    </location>
</feature>
<evidence type="ECO:0000256" key="6">
    <source>
        <dbReference type="ARBA" id="ARBA00022989"/>
    </source>
</evidence>
<dbReference type="SUPFAM" id="SSF82714">
    <property type="entry name" value="Multidrug efflux transporter AcrB TolC docking domain, DN and DC subdomains"/>
    <property type="match status" value="2"/>
</dbReference>
<evidence type="ECO:0000256" key="5">
    <source>
        <dbReference type="ARBA" id="ARBA00022692"/>
    </source>
</evidence>
<dbReference type="Gene3D" id="3.30.70.1320">
    <property type="entry name" value="Multidrug efflux transporter AcrB pore domain like"/>
    <property type="match status" value="1"/>
</dbReference>
<accession>A0A6S6UB97</accession>
<keyword evidence="3" id="KW-0813">Transport</keyword>
<dbReference type="InterPro" id="IPR001036">
    <property type="entry name" value="Acrflvin-R"/>
</dbReference>
<keyword evidence="8" id="KW-0175">Coiled coil</keyword>
<dbReference type="SUPFAM" id="SSF82866">
    <property type="entry name" value="Multidrug efflux transporter AcrB transmembrane domain"/>
    <property type="match status" value="2"/>
</dbReference>
<feature type="transmembrane region" description="Helical" evidence="9">
    <location>
        <begin position="401"/>
        <end position="424"/>
    </location>
</feature>
<dbReference type="InterPro" id="IPR027463">
    <property type="entry name" value="AcrB_DN_DC_subdom"/>
</dbReference>
<feature type="transmembrane region" description="Helical" evidence="9">
    <location>
        <begin position="873"/>
        <end position="892"/>
    </location>
</feature>
<dbReference type="PRINTS" id="PR00702">
    <property type="entry name" value="ACRIFLAVINRP"/>
</dbReference>
<keyword evidence="5 9" id="KW-0812">Transmembrane</keyword>
<evidence type="ECO:0000256" key="8">
    <source>
        <dbReference type="SAM" id="Coils"/>
    </source>
</evidence>
<dbReference type="SUPFAM" id="SSF56954">
    <property type="entry name" value="Outer membrane efflux proteins (OEP)"/>
    <property type="match status" value="1"/>
</dbReference>
<evidence type="ECO:0000256" key="3">
    <source>
        <dbReference type="ARBA" id="ARBA00022448"/>
    </source>
</evidence>